<evidence type="ECO:0000256" key="13">
    <source>
        <dbReference type="RuleBase" id="RU000672"/>
    </source>
</evidence>
<dbReference type="InterPro" id="IPR036460">
    <property type="entry name" value="Cu_amine_oxidase_C_sf"/>
</dbReference>
<feature type="compositionally biased region" description="Polar residues" evidence="14">
    <location>
        <begin position="688"/>
        <end position="698"/>
    </location>
</feature>
<feature type="active site" description="Proton acceptor" evidence="11">
    <location>
        <position position="529"/>
    </location>
</feature>
<dbReference type="Gene3D" id="3.10.450.40">
    <property type="match status" value="2"/>
</dbReference>
<evidence type="ECO:0000256" key="6">
    <source>
        <dbReference type="ARBA" id="ARBA00022723"/>
    </source>
</evidence>
<feature type="domain" description="Copper amine oxidase N2-terminal" evidence="17">
    <location>
        <begin position="216"/>
        <end position="307"/>
    </location>
</feature>
<dbReference type="InterPro" id="IPR016182">
    <property type="entry name" value="Cu_amine_oxidase_N-reg"/>
</dbReference>
<keyword evidence="7 11" id="KW-0801">TPQ</keyword>
<comment type="similarity">
    <text evidence="4 13">Belongs to the copper/topaquinone oxidase family.</text>
</comment>
<feature type="signal peptide" evidence="15">
    <location>
        <begin position="1"/>
        <end position="25"/>
    </location>
</feature>
<organism evidence="19 20">
    <name type="scientific">Folsomia candida</name>
    <name type="common">Springtail</name>
    <dbReference type="NCBI Taxonomy" id="158441"/>
    <lineage>
        <taxon>Eukaryota</taxon>
        <taxon>Metazoa</taxon>
        <taxon>Ecdysozoa</taxon>
        <taxon>Arthropoda</taxon>
        <taxon>Hexapoda</taxon>
        <taxon>Collembola</taxon>
        <taxon>Entomobryomorpha</taxon>
        <taxon>Isotomoidea</taxon>
        <taxon>Isotomidae</taxon>
        <taxon>Proisotominae</taxon>
        <taxon>Folsomia</taxon>
    </lineage>
</organism>
<dbReference type="PANTHER" id="PTHR10638">
    <property type="entry name" value="COPPER AMINE OXIDASE"/>
    <property type="match status" value="1"/>
</dbReference>
<comment type="cofactor">
    <cofactor evidence="1">
        <name>Cu cation</name>
        <dbReference type="ChEBI" id="CHEBI:23378"/>
    </cofactor>
</comment>
<dbReference type="InterPro" id="IPR049948">
    <property type="entry name" value="Cu_Am_ox_TPQ-bd"/>
</dbReference>
<reference evidence="19 20" key="1">
    <citation type="submission" date="2015-12" db="EMBL/GenBank/DDBJ databases">
        <title>The genome of Folsomia candida.</title>
        <authorList>
            <person name="Faddeeva A."/>
            <person name="Derks M.F."/>
            <person name="Anvar Y."/>
            <person name="Smit S."/>
            <person name="Van Straalen N."/>
            <person name="Roelofs D."/>
        </authorList>
    </citation>
    <scope>NUCLEOTIDE SEQUENCE [LARGE SCALE GENOMIC DNA]</scope>
    <source>
        <strain evidence="19 20">VU population</strain>
        <tissue evidence="19">Whole body</tissue>
    </source>
</reference>
<protein>
    <recommendedName>
        <fullName evidence="13">Amine oxidase</fullName>
        <ecNumber evidence="13">1.4.3.-</ecNumber>
    </recommendedName>
</protein>
<evidence type="ECO:0000256" key="10">
    <source>
        <dbReference type="ARBA" id="ARBA00023211"/>
    </source>
</evidence>
<feature type="chain" id="PRO_5013030972" description="Amine oxidase" evidence="15">
    <location>
        <begin position="26"/>
        <end position="872"/>
    </location>
</feature>
<dbReference type="GO" id="GO:0008131">
    <property type="term" value="F:primary methylamine oxidase activity"/>
    <property type="evidence" value="ECO:0007669"/>
    <property type="project" value="InterPro"/>
</dbReference>
<dbReference type="SUPFAM" id="SSF54416">
    <property type="entry name" value="Amine oxidase N-terminal region"/>
    <property type="match status" value="2"/>
</dbReference>
<feature type="domain" description="Copper amine oxidase catalytic" evidence="16">
    <location>
        <begin position="453"/>
        <end position="858"/>
    </location>
</feature>
<dbReference type="InterPro" id="IPR000269">
    <property type="entry name" value="Cu_amine_oxidase"/>
</dbReference>
<sequence>MSIAVRSVPRTVILAILLIITAVRCSNDVAEDTPVQIDVPSSSTPPEDTHHPSADAEFLDKWLEESRNTEKMLSFRCLLIGLLMCHGGLGSLEVFSANRENILRQDAGTCKGAIKFSFKCVKNGDTYDPDPSTTCVCQGFLSACCTSRNPTTTRSTGNPTSINLAKKIANENAIRNYMRLYLLVLNVVLPSTSTRTVTTTKTPTTTPTPYPTGSDPLDPLTADEITSTSQIIENYSAASRAEPTRRFIYNWITLKEPPKDVLLPFFLSNKDPPADVYPRKSFSVLIERSSGNVFEAVVNLKTKKVESLVQVHNVQPSLSPEDLLRAEVITRSDATVQKRCASLGFPDMDLVYADPWSMGYVGDRPEYQGKRLVQLYVYGKHSIDDNHYAHPFDFLPIVDLIQGVVIGIEELPTHDDFDAGNKVGNVVPHAEANYDYKLRGGAKFLRQDDKPIKVESPQGASYVVKGNQIQWQKWKMRVSFNGREGMVIHTVSYNDNATVRPVLYRASLAEMFIPYGDPRPPYHRKAVFDLGEYGIGFNADRQVLNQDVVGAVVFIDGVLNNSTGDPVSYPRIITIREEDAGILWKHVDFRTGKGVVTRSHRLVLSFIATVGNYEYIFMWQFYQDGTIQLQIQLTGIISSNMLAQGATPAGYGSLVASQIDGQYHQHFFAVRLDTEIDGNPNSVYTSDAVSVSDPTGSPGNPYGQGFTTKKTELKTAATARTKIDPLSGRVWVVNNPTMAHPYTGQAKGWKLVPPNTPPLMMKENSPLRPKASFLDYDVWVLPYAEDQLFPGGFYLNNSGLTEWVGRNPDASVENRDIVLFHMFGLTHIPRVEDWPVMPVEHTGFSFKPYNFFLENPAIDVPPPSSRYKKSEL</sequence>
<keyword evidence="10" id="KW-0464">Manganese</keyword>
<dbReference type="Proteomes" id="UP000198287">
    <property type="component" value="Unassembled WGS sequence"/>
</dbReference>
<evidence type="ECO:0000259" key="18">
    <source>
        <dbReference type="Pfam" id="PF02728"/>
    </source>
</evidence>
<dbReference type="AlphaFoldDB" id="A0A226E3P6"/>
<comment type="cofactor">
    <cofactor evidence="2">
        <name>Mn(2+)</name>
        <dbReference type="ChEBI" id="CHEBI:29035"/>
    </cofactor>
</comment>
<keyword evidence="15" id="KW-0732">Signal</keyword>
<keyword evidence="9 13" id="KW-0186">Copper</keyword>
<feature type="active site" description="Schiff-base intermediate with substrate; via topaquinone" evidence="11">
    <location>
        <position position="613"/>
    </location>
</feature>
<comment type="subunit">
    <text evidence="5">Homodimer.</text>
</comment>
<dbReference type="Pfam" id="PF01179">
    <property type="entry name" value="Cu_amine_oxid"/>
    <property type="match status" value="1"/>
</dbReference>
<dbReference type="InterPro" id="IPR015800">
    <property type="entry name" value="Cu_amine_oxidase_N2"/>
</dbReference>
<comment type="cofactor">
    <cofactor evidence="13">
        <name>Cu cation</name>
        <dbReference type="ChEBI" id="CHEBI:23378"/>
    </cofactor>
    <text evidence="13">Contains 1 topaquinone per subunit.</text>
</comment>
<evidence type="ECO:0000256" key="5">
    <source>
        <dbReference type="ARBA" id="ARBA00011738"/>
    </source>
</evidence>
<gene>
    <name evidence="19" type="ORF">Fcan01_13453</name>
</gene>
<comment type="caution">
    <text evidence="19">The sequence shown here is derived from an EMBL/GenBank/DDBJ whole genome shotgun (WGS) entry which is preliminary data.</text>
</comment>
<evidence type="ECO:0000313" key="20">
    <source>
        <dbReference type="Proteomes" id="UP000198287"/>
    </source>
</evidence>
<name>A0A226E3P6_FOLCA</name>
<dbReference type="SUPFAM" id="SSF49998">
    <property type="entry name" value="Amine oxidase catalytic domain"/>
    <property type="match status" value="1"/>
</dbReference>
<comment type="PTM">
    <text evidence="12 13">Topaquinone (TPQ) is generated by copper-dependent autoxidation of a specific tyrosyl residue.</text>
</comment>
<dbReference type="Pfam" id="PF02727">
    <property type="entry name" value="Cu_amine_oxidN2"/>
    <property type="match status" value="1"/>
</dbReference>
<evidence type="ECO:0000256" key="14">
    <source>
        <dbReference type="SAM" id="MobiDB-lite"/>
    </source>
</evidence>
<dbReference type="InterPro" id="IPR015798">
    <property type="entry name" value="Cu_amine_oxidase_C"/>
</dbReference>
<evidence type="ECO:0000256" key="9">
    <source>
        <dbReference type="ARBA" id="ARBA00023008"/>
    </source>
</evidence>
<evidence type="ECO:0000259" key="16">
    <source>
        <dbReference type="Pfam" id="PF01179"/>
    </source>
</evidence>
<dbReference type="InterPro" id="IPR015802">
    <property type="entry name" value="Cu_amine_oxidase_N3"/>
</dbReference>
<dbReference type="OrthoDB" id="8250332at2759"/>
<evidence type="ECO:0000256" key="12">
    <source>
        <dbReference type="PIRSR" id="PIRSR600269-51"/>
    </source>
</evidence>
<evidence type="ECO:0000256" key="7">
    <source>
        <dbReference type="ARBA" id="ARBA00022772"/>
    </source>
</evidence>
<evidence type="ECO:0000256" key="2">
    <source>
        <dbReference type="ARBA" id="ARBA00001936"/>
    </source>
</evidence>
<feature type="modified residue" description="2',4',5'-topaquinone" evidence="12">
    <location>
        <position position="613"/>
    </location>
</feature>
<evidence type="ECO:0000313" key="19">
    <source>
        <dbReference type="EMBL" id="OXA52365.1"/>
    </source>
</evidence>
<comment type="cofactor">
    <cofactor evidence="3">
        <name>Zn(2+)</name>
        <dbReference type="ChEBI" id="CHEBI:29105"/>
    </cofactor>
</comment>
<feature type="region of interest" description="Disordered" evidence="14">
    <location>
        <begin position="197"/>
        <end position="217"/>
    </location>
</feature>
<evidence type="ECO:0000256" key="8">
    <source>
        <dbReference type="ARBA" id="ARBA00023002"/>
    </source>
</evidence>
<evidence type="ECO:0000256" key="15">
    <source>
        <dbReference type="SAM" id="SignalP"/>
    </source>
</evidence>
<feature type="region of interest" description="Disordered" evidence="14">
    <location>
        <begin position="688"/>
        <end position="707"/>
    </location>
</feature>
<dbReference type="Pfam" id="PF02728">
    <property type="entry name" value="Cu_amine_oxidN3"/>
    <property type="match status" value="1"/>
</dbReference>
<dbReference type="EMBL" id="LNIX01000007">
    <property type="protein sequence ID" value="OXA52365.1"/>
    <property type="molecule type" value="Genomic_DNA"/>
</dbReference>
<evidence type="ECO:0000256" key="11">
    <source>
        <dbReference type="PIRSR" id="PIRSR600269-50"/>
    </source>
</evidence>
<proteinExistence type="inferred from homology"/>
<evidence type="ECO:0000259" key="17">
    <source>
        <dbReference type="Pfam" id="PF02727"/>
    </source>
</evidence>
<dbReference type="GO" id="GO:0009308">
    <property type="term" value="P:amine metabolic process"/>
    <property type="evidence" value="ECO:0007669"/>
    <property type="project" value="UniProtKB-UniRule"/>
</dbReference>
<feature type="compositionally biased region" description="Low complexity" evidence="14">
    <location>
        <begin position="197"/>
        <end position="216"/>
    </location>
</feature>
<evidence type="ECO:0000256" key="4">
    <source>
        <dbReference type="ARBA" id="ARBA00007983"/>
    </source>
</evidence>
<dbReference type="Gene3D" id="2.70.98.20">
    <property type="entry name" value="Copper amine oxidase, catalytic domain"/>
    <property type="match status" value="1"/>
</dbReference>
<evidence type="ECO:0000256" key="3">
    <source>
        <dbReference type="ARBA" id="ARBA00001947"/>
    </source>
</evidence>
<dbReference type="GO" id="GO:0005507">
    <property type="term" value="F:copper ion binding"/>
    <property type="evidence" value="ECO:0007669"/>
    <property type="project" value="InterPro"/>
</dbReference>
<keyword evidence="6 13" id="KW-0479">Metal-binding</keyword>
<dbReference type="PANTHER" id="PTHR10638:SF86">
    <property type="entry name" value="COPPER AMINE OXIDASE 1-RELATED"/>
    <property type="match status" value="1"/>
</dbReference>
<dbReference type="GO" id="GO:0048038">
    <property type="term" value="F:quinone binding"/>
    <property type="evidence" value="ECO:0007669"/>
    <property type="project" value="InterPro"/>
</dbReference>
<evidence type="ECO:0000256" key="1">
    <source>
        <dbReference type="ARBA" id="ARBA00001935"/>
    </source>
</evidence>
<dbReference type="OMA" id="HAEANYD"/>
<dbReference type="EC" id="1.4.3.-" evidence="13"/>
<keyword evidence="20" id="KW-1185">Reference proteome</keyword>
<keyword evidence="8 13" id="KW-0560">Oxidoreductase</keyword>
<dbReference type="PROSITE" id="PS01164">
    <property type="entry name" value="COPPER_AMINE_OXID_1"/>
    <property type="match status" value="1"/>
</dbReference>
<feature type="domain" description="Copper amine oxidase N3-terminal" evidence="18">
    <location>
        <begin position="316"/>
        <end position="410"/>
    </location>
</feature>
<accession>A0A226E3P6</accession>